<evidence type="ECO:0000256" key="7">
    <source>
        <dbReference type="SAM" id="Phobius"/>
    </source>
</evidence>
<evidence type="ECO:0000313" key="9">
    <source>
        <dbReference type="EMBL" id="PIR77314.1"/>
    </source>
</evidence>
<dbReference type="AlphaFoldDB" id="A0A2M6P0S7"/>
<evidence type="ECO:0000256" key="5">
    <source>
        <dbReference type="ARBA" id="ARBA00022833"/>
    </source>
</evidence>
<evidence type="ECO:0000256" key="4">
    <source>
        <dbReference type="ARBA" id="ARBA00022801"/>
    </source>
</evidence>
<keyword evidence="3" id="KW-0479">Metal-binding</keyword>
<evidence type="ECO:0000256" key="1">
    <source>
        <dbReference type="ARBA" id="ARBA00001947"/>
    </source>
</evidence>
<sequence length="437" mass="48532">MIWFFVFVEVFFVFLVAILIDSSYNIKAMMNKILIVVIFCLAVGTGYVLYSAKSNAQEIDHGPVDTSEDTENTVVEKSSYTVSRYTVQDGDVFASVMEALGFDYSEALAILDITSLTYDFTRIKVGKEFRVLTDEDDRRVRLEYEKDTEEIVAVNLFDPEYNTTIVPITYDIETAVIGGTVSSSLWFSGLDAGMPEELLVKFANVFAWTIDFSVQVKNGDSFRVLYEKRYRDGNYVGVGAVLAGEFVNDGDSLKAYLFENEEGNPVYFSDTGEAMQKQFLKAPLEFSRITSGFTYGRFDPINNALGPHRAIDYAAAIGTPVMAVGDGVVRFAGWDTRGFGNFVSIHHNDTYTTEYAHLSKFGSGITVGAHVKQGQIIGYVGSTGHSTGPHLHYQIKKDGTLVNPLEIELPPGDPVPDEKIGEFDQLRSGLDEQLFHL</sequence>
<accession>A0A2M6P0S7</accession>
<dbReference type="InterPro" id="IPR016047">
    <property type="entry name" value="M23ase_b-sheet_dom"/>
</dbReference>
<dbReference type="InterPro" id="IPR050570">
    <property type="entry name" value="Cell_wall_metabolism_enzyme"/>
</dbReference>
<feature type="domain" description="M23ase beta-sheet core" evidence="8">
    <location>
        <begin position="307"/>
        <end position="404"/>
    </location>
</feature>
<keyword evidence="7" id="KW-0472">Membrane</keyword>
<feature type="transmembrane region" description="Helical" evidence="7">
    <location>
        <begin position="6"/>
        <end position="26"/>
    </location>
</feature>
<keyword evidence="7" id="KW-1133">Transmembrane helix</keyword>
<dbReference type="GO" id="GO:0006508">
    <property type="term" value="P:proteolysis"/>
    <property type="evidence" value="ECO:0007669"/>
    <property type="project" value="UniProtKB-KW"/>
</dbReference>
<reference evidence="10" key="1">
    <citation type="submission" date="2017-09" db="EMBL/GenBank/DDBJ databases">
        <title>Depth-based differentiation of microbial function through sediment-hosted aquifers and enrichment of novel symbionts in the deep terrestrial subsurface.</title>
        <authorList>
            <person name="Probst A.J."/>
            <person name="Ladd B."/>
            <person name="Jarett J.K."/>
            <person name="Geller-Mcgrath D.E."/>
            <person name="Sieber C.M.K."/>
            <person name="Emerson J.B."/>
            <person name="Anantharaman K."/>
            <person name="Thomas B.C."/>
            <person name="Malmstrom R."/>
            <person name="Stieglmeier M."/>
            <person name="Klingl A."/>
            <person name="Woyke T."/>
            <person name="Ryan C.M."/>
            <person name="Banfield J.F."/>
        </authorList>
    </citation>
    <scope>NUCLEOTIDE SEQUENCE [LARGE SCALE GENOMIC DNA]</scope>
</reference>
<dbReference type="Gene3D" id="2.70.70.10">
    <property type="entry name" value="Glucose Permease (Domain IIA)"/>
    <property type="match status" value="1"/>
</dbReference>
<comment type="cofactor">
    <cofactor evidence="1">
        <name>Zn(2+)</name>
        <dbReference type="ChEBI" id="CHEBI:29105"/>
    </cofactor>
</comment>
<dbReference type="Pfam" id="PF01551">
    <property type="entry name" value="Peptidase_M23"/>
    <property type="match status" value="1"/>
</dbReference>
<keyword evidence="6" id="KW-0482">Metalloprotease</keyword>
<dbReference type="SUPFAM" id="SSF51261">
    <property type="entry name" value="Duplicated hybrid motif"/>
    <property type="match status" value="1"/>
</dbReference>
<dbReference type="InterPro" id="IPR011055">
    <property type="entry name" value="Dup_hybrid_motif"/>
</dbReference>
<gene>
    <name evidence="9" type="ORF">COU30_03135</name>
</gene>
<dbReference type="CDD" id="cd12797">
    <property type="entry name" value="M23_peptidase"/>
    <property type="match status" value="1"/>
</dbReference>
<dbReference type="Proteomes" id="UP000228528">
    <property type="component" value="Unassembled WGS sequence"/>
</dbReference>
<dbReference type="PANTHER" id="PTHR21666">
    <property type="entry name" value="PEPTIDASE-RELATED"/>
    <property type="match status" value="1"/>
</dbReference>
<evidence type="ECO:0000313" key="10">
    <source>
        <dbReference type="Proteomes" id="UP000228528"/>
    </source>
</evidence>
<protein>
    <submittedName>
        <fullName evidence="9">Peptidase M23</fullName>
    </submittedName>
</protein>
<evidence type="ECO:0000256" key="3">
    <source>
        <dbReference type="ARBA" id="ARBA00022723"/>
    </source>
</evidence>
<keyword evidence="4" id="KW-0378">Hydrolase</keyword>
<dbReference type="PANTHER" id="PTHR21666:SF288">
    <property type="entry name" value="CELL DIVISION PROTEIN YTFB"/>
    <property type="match status" value="1"/>
</dbReference>
<evidence type="ECO:0000256" key="2">
    <source>
        <dbReference type="ARBA" id="ARBA00022670"/>
    </source>
</evidence>
<name>A0A2M6P0S7_9BACT</name>
<dbReference type="EMBL" id="PFBW01000136">
    <property type="protein sequence ID" value="PIR77314.1"/>
    <property type="molecule type" value="Genomic_DNA"/>
</dbReference>
<proteinExistence type="predicted"/>
<organism evidence="9 10">
    <name type="scientific">Candidatus Magasanikbacteria bacterium CG10_big_fil_rev_8_21_14_0_10_38_6</name>
    <dbReference type="NCBI Taxonomy" id="1974647"/>
    <lineage>
        <taxon>Bacteria</taxon>
        <taxon>Candidatus Magasanikiibacteriota</taxon>
    </lineage>
</organism>
<dbReference type="GO" id="GO:0046872">
    <property type="term" value="F:metal ion binding"/>
    <property type="evidence" value="ECO:0007669"/>
    <property type="project" value="UniProtKB-KW"/>
</dbReference>
<evidence type="ECO:0000256" key="6">
    <source>
        <dbReference type="ARBA" id="ARBA00023049"/>
    </source>
</evidence>
<keyword evidence="7" id="KW-0812">Transmembrane</keyword>
<feature type="transmembrane region" description="Helical" evidence="7">
    <location>
        <begin position="33"/>
        <end position="50"/>
    </location>
</feature>
<comment type="caution">
    <text evidence="9">The sequence shown here is derived from an EMBL/GenBank/DDBJ whole genome shotgun (WGS) entry which is preliminary data.</text>
</comment>
<keyword evidence="2" id="KW-0645">Protease</keyword>
<evidence type="ECO:0000259" key="8">
    <source>
        <dbReference type="Pfam" id="PF01551"/>
    </source>
</evidence>
<keyword evidence="5" id="KW-0862">Zinc</keyword>
<dbReference type="GO" id="GO:0004222">
    <property type="term" value="F:metalloendopeptidase activity"/>
    <property type="evidence" value="ECO:0007669"/>
    <property type="project" value="TreeGrafter"/>
</dbReference>
<dbReference type="Gene3D" id="3.10.450.350">
    <property type="match status" value="2"/>
</dbReference>